<dbReference type="InterPro" id="IPR008949">
    <property type="entry name" value="Isoprenoid_synthase_dom_sf"/>
</dbReference>
<organism evidence="4 5">
    <name type="scientific">Nocardia albiluteola</name>
    <dbReference type="NCBI Taxonomy" id="2842303"/>
    <lineage>
        <taxon>Bacteria</taxon>
        <taxon>Bacillati</taxon>
        <taxon>Actinomycetota</taxon>
        <taxon>Actinomycetes</taxon>
        <taxon>Mycobacteriales</taxon>
        <taxon>Nocardiaceae</taxon>
        <taxon>Nocardia</taxon>
    </lineage>
</organism>
<keyword evidence="2" id="KW-0479">Metal-binding</keyword>
<comment type="caution">
    <text evidence="4">The sequence shown here is derived from an EMBL/GenBank/DDBJ whole genome shotgun (WGS) entry which is preliminary data.</text>
</comment>
<dbReference type="Gene3D" id="1.10.600.10">
    <property type="entry name" value="Farnesyl Diphosphate Synthase"/>
    <property type="match status" value="1"/>
</dbReference>
<sequence length="355" mass="40191">MMHPDSSEPVVGGSTPGAVDSPAGISLPFPVDISPDLESARRSHNEWMVRHRLLCTDDTRALAQYRNTDLPRLAALVWPYARGADLELGCDVVGWTLVFDDWFDSGLELQSVNAVIDRLIDVLTGPERPVERSAPPLVHAFSDIWSRCSADMPASWRRRAAHNWEFYLCANMHEATERGLGRIPSLDHFLCLRRGTVCLENYLDLCERLGGFHVTPKAFHIPQLRQLRRLAALIPALTNDVVTLPKEENAGEVNNLVLVLERQHGCDRDEALDAALKFIEEKVAQFVALTADMPTLADRYRLPAQEQHHINRYVDAQRLWMGGFEEWSRRTPRYTNQPTETEPKWQSKATLRLGA</sequence>
<dbReference type="Proteomes" id="UP000733379">
    <property type="component" value="Unassembled WGS sequence"/>
</dbReference>
<keyword evidence="2" id="KW-0460">Magnesium</keyword>
<dbReference type="SUPFAM" id="SSF48576">
    <property type="entry name" value="Terpenoid synthases"/>
    <property type="match status" value="1"/>
</dbReference>
<keyword evidence="1 2" id="KW-0456">Lyase</keyword>
<protein>
    <recommendedName>
        <fullName evidence="2">Terpene synthase</fullName>
        <ecNumber evidence="2">4.2.3.-</ecNumber>
    </recommendedName>
</protein>
<dbReference type="Pfam" id="PF19086">
    <property type="entry name" value="Terpene_syn_C_2"/>
    <property type="match status" value="1"/>
</dbReference>
<gene>
    <name evidence="4" type="ORF">KO481_28015</name>
</gene>
<dbReference type="PANTHER" id="PTHR35201:SF4">
    <property type="entry name" value="BETA-PINACENE SYNTHASE-RELATED"/>
    <property type="match status" value="1"/>
</dbReference>
<proteinExistence type="inferred from homology"/>
<evidence type="ECO:0000256" key="2">
    <source>
        <dbReference type="RuleBase" id="RU366034"/>
    </source>
</evidence>
<feature type="region of interest" description="Disordered" evidence="3">
    <location>
        <begin position="331"/>
        <end position="355"/>
    </location>
</feature>
<dbReference type="InterPro" id="IPR034686">
    <property type="entry name" value="Terpene_cyclase-like_2"/>
</dbReference>
<evidence type="ECO:0000313" key="4">
    <source>
        <dbReference type="EMBL" id="MBU3065361.1"/>
    </source>
</evidence>
<dbReference type="PANTHER" id="PTHR35201">
    <property type="entry name" value="TERPENE SYNTHASE"/>
    <property type="match status" value="1"/>
</dbReference>
<comment type="similarity">
    <text evidence="2">Belongs to the terpene synthase family.</text>
</comment>
<evidence type="ECO:0000256" key="3">
    <source>
        <dbReference type="SAM" id="MobiDB-lite"/>
    </source>
</evidence>
<accession>A0ABS6B4Y5</accession>
<dbReference type="EC" id="4.2.3.-" evidence="2"/>
<comment type="cofactor">
    <cofactor evidence="2">
        <name>Mg(2+)</name>
        <dbReference type="ChEBI" id="CHEBI:18420"/>
    </cofactor>
</comment>
<dbReference type="EMBL" id="JAHKNI010000010">
    <property type="protein sequence ID" value="MBU3065361.1"/>
    <property type="molecule type" value="Genomic_DNA"/>
</dbReference>
<keyword evidence="5" id="KW-1185">Reference proteome</keyword>
<feature type="region of interest" description="Disordered" evidence="3">
    <location>
        <begin position="1"/>
        <end position="23"/>
    </location>
</feature>
<evidence type="ECO:0000313" key="5">
    <source>
        <dbReference type="Proteomes" id="UP000733379"/>
    </source>
</evidence>
<name>A0ABS6B4Y5_9NOCA</name>
<evidence type="ECO:0000256" key="1">
    <source>
        <dbReference type="ARBA" id="ARBA00023239"/>
    </source>
</evidence>
<reference evidence="4 5" key="1">
    <citation type="submission" date="2021-06" db="EMBL/GenBank/DDBJ databases">
        <title>Actinomycetes sequencing.</title>
        <authorList>
            <person name="Shan Q."/>
        </authorList>
    </citation>
    <scope>NUCLEOTIDE SEQUENCE [LARGE SCALE GENOMIC DNA]</scope>
    <source>
        <strain evidence="4 5">NEAU-G5</strain>
    </source>
</reference>